<evidence type="ECO:0000313" key="2">
    <source>
        <dbReference type="EMBL" id="GBN65081.1"/>
    </source>
</evidence>
<comment type="caution">
    <text evidence="2">The sequence shown here is derived from an EMBL/GenBank/DDBJ whole genome shotgun (WGS) entry which is preliminary data.</text>
</comment>
<dbReference type="AlphaFoldDB" id="A0A4Y2QP44"/>
<proteinExistence type="predicted"/>
<dbReference type="Proteomes" id="UP000499080">
    <property type="component" value="Unassembled WGS sequence"/>
</dbReference>
<gene>
    <name evidence="2" type="ORF">AVEN_233794_1</name>
</gene>
<protein>
    <submittedName>
        <fullName evidence="2">Uncharacterized protein</fullName>
    </submittedName>
</protein>
<evidence type="ECO:0000313" key="3">
    <source>
        <dbReference type="Proteomes" id="UP000499080"/>
    </source>
</evidence>
<name>A0A4Y2QP44_ARAVE</name>
<evidence type="ECO:0000256" key="1">
    <source>
        <dbReference type="SAM" id="MobiDB-lite"/>
    </source>
</evidence>
<keyword evidence="3" id="KW-1185">Reference proteome</keyword>
<feature type="compositionally biased region" description="Acidic residues" evidence="1">
    <location>
        <begin position="1"/>
        <end position="16"/>
    </location>
</feature>
<accession>A0A4Y2QP44</accession>
<reference evidence="2 3" key="1">
    <citation type="journal article" date="2019" name="Sci. Rep.">
        <title>Orb-weaving spider Araneus ventricosus genome elucidates the spidroin gene catalogue.</title>
        <authorList>
            <person name="Kono N."/>
            <person name="Nakamura H."/>
            <person name="Ohtoshi R."/>
            <person name="Moran D.A.P."/>
            <person name="Shinohara A."/>
            <person name="Yoshida Y."/>
            <person name="Fujiwara M."/>
            <person name="Mori M."/>
            <person name="Tomita M."/>
            <person name="Arakawa K."/>
        </authorList>
    </citation>
    <scope>NUCLEOTIDE SEQUENCE [LARGE SCALE GENOMIC DNA]</scope>
</reference>
<organism evidence="2 3">
    <name type="scientific">Araneus ventricosus</name>
    <name type="common">Orbweaver spider</name>
    <name type="synonym">Epeira ventricosa</name>
    <dbReference type="NCBI Taxonomy" id="182803"/>
    <lineage>
        <taxon>Eukaryota</taxon>
        <taxon>Metazoa</taxon>
        <taxon>Ecdysozoa</taxon>
        <taxon>Arthropoda</taxon>
        <taxon>Chelicerata</taxon>
        <taxon>Arachnida</taxon>
        <taxon>Araneae</taxon>
        <taxon>Araneomorphae</taxon>
        <taxon>Entelegynae</taxon>
        <taxon>Araneoidea</taxon>
        <taxon>Araneidae</taxon>
        <taxon>Araneus</taxon>
    </lineage>
</organism>
<sequence length="138" mass="15731">MNDLIDDSSSDMEDGGDASSGPSISDAKATVKILQNFFATETEDKNVRYSFLIIDKKIDDMYLKCRCLQQKVIADFHTLKQRFPTCGTRTPGATRRACWGYAKSKLVMAETRKHKELKNYKISLPQVYTCYFITIPLE</sequence>
<dbReference type="EMBL" id="BGPR01014412">
    <property type="protein sequence ID" value="GBN65081.1"/>
    <property type="molecule type" value="Genomic_DNA"/>
</dbReference>
<feature type="region of interest" description="Disordered" evidence="1">
    <location>
        <begin position="1"/>
        <end position="23"/>
    </location>
</feature>